<feature type="compositionally biased region" description="Basic residues" evidence="8">
    <location>
        <begin position="101"/>
        <end position="112"/>
    </location>
</feature>
<dbReference type="PANTHER" id="PTHR16140">
    <property type="entry name" value="NON-STRUCTURAL MAINTENANCE OF CHROMOSOMES ELEMENT 4"/>
    <property type="match status" value="1"/>
</dbReference>
<protein>
    <recommendedName>
        <fullName evidence="7">Non-structural maintenance of chromosomes element 4</fullName>
    </recommendedName>
</protein>
<keyword evidence="11" id="KW-1185">Reference proteome</keyword>
<dbReference type="GO" id="GO:0005634">
    <property type="term" value="C:nucleus"/>
    <property type="evidence" value="ECO:0007669"/>
    <property type="project" value="UniProtKB-SubCell"/>
</dbReference>
<reference evidence="10" key="1">
    <citation type="submission" date="2019-07" db="EMBL/GenBank/DDBJ databases">
        <authorList>
            <person name="Dittberner H."/>
        </authorList>
    </citation>
    <scope>NUCLEOTIDE SEQUENCE [LARGE SCALE GENOMIC DNA]</scope>
</reference>
<dbReference type="GO" id="GO:0030915">
    <property type="term" value="C:Smc5-Smc6 complex"/>
    <property type="evidence" value="ECO:0007669"/>
    <property type="project" value="UniProtKB-UniRule"/>
</dbReference>
<dbReference type="InterPro" id="IPR027786">
    <property type="entry name" value="Nse4/EID"/>
</dbReference>
<dbReference type="PANTHER" id="PTHR16140:SF0">
    <property type="entry name" value="NON-STRUCTURAL MAINTENANCE OF CHROMOSOMES ELEMENT 4"/>
    <property type="match status" value="1"/>
</dbReference>
<dbReference type="Pfam" id="PF08743">
    <property type="entry name" value="Nse4_C"/>
    <property type="match status" value="1"/>
</dbReference>
<dbReference type="OrthoDB" id="361242at2759"/>
<evidence type="ECO:0000256" key="6">
    <source>
        <dbReference type="ARBA" id="ARBA00023242"/>
    </source>
</evidence>
<gene>
    <name evidence="10" type="ORF">ANE_LOCUS9405</name>
</gene>
<dbReference type="AlphaFoldDB" id="A0A565BDK3"/>
<name>A0A565BDK3_9BRAS</name>
<evidence type="ECO:0000256" key="3">
    <source>
        <dbReference type="ARBA" id="ARBA00022763"/>
    </source>
</evidence>
<keyword evidence="6 7" id="KW-0539">Nucleus</keyword>
<organism evidence="10 11">
    <name type="scientific">Arabis nemorensis</name>
    <dbReference type="NCBI Taxonomy" id="586526"/>
    <lineage>
        <taxon>Eukaryota</taxon>
        <taxon>Viridiplantae</taxon>
        <taxon>Streptophyta</taxon>
        <taxon>Embryophyta</taxon>
        <taxon>Tracheophyta</taxon>
        <taxon>Spermatophyta</taxon>
        <taxon>Magnoliopsida</taxon>
        <taxon>eudicotyledons</taxon>
        <taxon>Gunneridae</taxon>
        <taxon>Pentapetalae</taxon>
        <taxon>rosids</taxon>
        <taxon>malvids</taxon>
        <taxon>Brassicales</taxon>
        <taxon>Brassicaceae</taxon>
        <taxon>Arabideae</taxon>
        <taxon>Arabis</taxon>
    </lineage>
</organism>
<dbReference type="GO" id="GO:0006281">
    <property type="term" value="P:DNA repair"/>
    <property type="evidence" value="ECO:0007669"/>
    <property type="project" value="UniProtKB-UniRule"/>
</dbReference>
<evidence type="ECO:0000256" key="1">
    <source>
        <dbReference type="ARBA" id="ARBA00004123"/>
    </source>
</evidence>
<dbReference type="GO" id="GO:0006310">
    <property type="term" value="P:DNA recombination"/>
    <property type="evidence" value="ECO:0007669"/>
    <property type="project" value="UniProtKB-UniRule"/>
</dbReference>
<evidence type="ECO:0000313" key="11">
    <source>
        <dbReference type="Proteomes" id="UP000489600"/>
    </source>
</evidence>
<comment type="similarity">
    <text evidence="2 7">Belongs to the NSE4 family.</text>
</comment>
<evidence type="ECO:0000256" key="4">
    <source>
        <dbReference type="ARBA" id="ARBA00023172"/>
    </source>
</evidence>
<dbReference type="EMBL" id="CABITT030000003">
    <property type="protein sequence ID" value="VVA98960.1"/>
    <property type="molecule type" value="Genomic_DNA"/>
</dbReference>
<accession>A0A565BDK3</accession>
<feature type="domain" description="Non-structural maintenance of chromosome element 4 C-terminal" evidence="9">
    <location>
        <begin position="150"/>
        <end position="237"/>
    </location>
</feature>
<dbReference type="InterPro" id="IPR014854">
    <property type="entry name" value="Nse4_C"/>
</dbReference>
<evidence type="ECO:0000256" key="5">
    <source>
        <dbReference type="ARBA" id="ARBA00023204"/>
    </source>
</evidence>
<evidence type="ECO:0000259" key="9">
    <source>
        <dbReference type="Pfam" id="PF08743"/>
    </source>
</evidence>
<sequence length="286" mass="32148">MFVVVQKPREQIADAEALLDLADTLFSSVKSQSALHGVSPAEFVNALIRGFGETSLGIDADENTQVSIKWKDIGFVVCSTVIVSCGCSTMMGSMDTELKQRKRAVGNRKRRKAGEGVKPEEVDETEAEKQTDTNNNMAIMFNILRKNKRVKIENLVFNRRSFAQTVENLFALSFLVKDGRVEILVEKNASHFAVPKNAPVANLVMSGEVVYNHFVFRYDYKDWKPMNTMVTVREELIPHRKTKVSQDSQTTRMRNLSRNQGLVIQKETVVEDSPDIEGDNEDGKNA</sequence>
<comment type="caution">
    <text evidence="10">The sequence shown here is derived from an EMBL/GenBank/DDBJ whole genome shotgun (WGS) entry which is preliminary data.</text>
</comment>
<evidence type="ECO:0000256" key="8">
    <source>
        <dbReference type="SAM" id="MobiDB-lite"/>
    </source>
</evidence>
<keyword evidence="3 7" id="KW-0227">DNA damage</keyword>
<keyword evidence="5 7" id="KW-0234">DNA repair</keyword>
<comment type="function">
    <text evidence="7">Component of the SMC5-SMC6 complex, that promotes sister chromatid alignment after DNA damage and facilitates double-stranded DNA breaks (DSBs) repair via homologous recombination between sister chromatids.</text>
</comment>
<keyword evidence="4 7" id="KW-0233">DNA recombination</keyword>
<proteinExistence type="inferred from homology"/>
<evidence type="ECO:0000256" key="2">
    <source>
        <dbReference type="ARBA" id="ARBA00008997"/>
    </source>
</evidence>
<comment type="subunit">
    <text evidence="7">Component of the SMC5-SMC6 complex.</text>
</comment>
<evidence type="ECO:0000313" key="10">
    <source>
        <dbReference type="EMBL" id="VVA98960.1"/>
    </source>
</evidence>
<feature type="region of interest" description="Disordered" evidence="8">
    <location>
        <begin position="101"/>
        <end position="130"/>
    </location>
</feature>
<dbReference type="Proteomes" id="UP000489600">
    <property type="component" value="Unassembled WGS sequence"/>
</dbReference>
<evidence type="ECO:0000256" key="7">
    <source>
        <dbReference type="RuleBase" id="RU365071"/>
    </source>
</evidence>
<comment type="subcellular location">
    <subcellularLocation>
        <location evidence="1 7">Nucleus</location>
    </subcellularLocation>
</comment>